<dbReference type="Proteomes" id="UP000218554">
    <property type="component" value="Chromosome"/>
</dbReference>
<reference evidence="3" key="1">
    <citation type="submission" date="2015-05" db="EMBL/GenBank/DDBJ databases">
        <title>Draft genome sequencing of a biphenyl-degrading bacterium, Pseudomonas balearica KF707 (=NBRC110670).</title>
        <authorList>
            <person name="Kimura N."/>
            <person name="Hirose J."/>
            <person name="Watanabe T."/>
            <person name="Suenaga H."/>
            <person name="Fujihara H."/>
            <person name="Noguchi M."/>
            <person name="Hashimoto M."/>
            <person name="Shimodaira J."/>
            <person name="Tsuchikane K."/>
            <person name="Hosoyama A."/>
            <person name="Yamazoe A."/>
            <person name="Fujita N."/>
            <person name="Furukawa K."/>
        </authorList>
    </citation>
    <scope>NUCLEOTIDE SEQUENCE [LARGE SCALE GENOMIC DNA]</scope>
    <source>
        <strain evidence="3">DSM 10086 / NBRC 110670 / KF707</strain>
    </source>
</reference>
<keyword evidence="3" id="KW-1185">Reference proteome</keyword>
<dbReference type="AlphaFoldDB" id="A0AAD1FG54"/>
<accession>A0AAD1FG54</accession>
<name>A0AAD1FG54_METFU</name>
<feature type="region of interest" description="Disordered" evidence="1">
    <location>
        <begin position="108"/>
        <end position="127"/>
    </location>
</feature>
<sequence>MGVVGHGGRLLSGQGFAATQRKTIHFVFDFVSHHSDSRKRDPAPHTTNDTGHLSHTRNSRNSAVNRGLRIMEPCLCNSYPNRSTGHIRHTILLFSCCSVSLYGYTPAKVEPRTSPPRHRKGLALPHP</sequence>
<protein>
    <submittedName>
        <fullName evidence="2">Uncharacterized protein</fullName>
    </submittedName>
</protein>
<feature type="region of interest" description="Disordered" evidence="1">
    <location>
        <begin position="35"/>
        <end position="63"/>
    </location>
</feature>
<proteinExistence type="predicted"/>
<dbReference type="EMBL" id="AP014862">
    <property type="protein sequence ID" value="BAU74729.1"/>
    <property type="molecule type" value="Genomic_DNA"/>
</dbReference>
<evidence type="ECO:0000256" key="1">
    <source>
        <dbReference type="SAM" id="MobiDB-lite"/>
    </source>
</evidence>
<gene>
    <name evidence="2" type="ORF">KF707C_30410</name>
</gene>
<evidence type="ECO:0000313" key="3">
    <source>
        <dbReference type="Proteomes" id="UP000218554"/>
    </source>
</evidence>
<reference evidence="2 3" key="2">
    <citation type="journal article" date="2017" name="Int. J. Syst. Evol. Microbiol.">
        <title>Pseudomonas furukawaii sp. nov., a polychlorinated biphenyl-degrading bacterium isolated from biphenyl-contaminated soil in Japan.</title>
        <authorList>
            <person name="Kimura N."/>
            <person name="Watanabe T."/>
            <person name="Suenaga H."/>
            <person name="Fujihara H."/>
            <person name="Futagami T."/>
            <person name="Goto M."/>
            <person name="Hanada S."/>
            <person name="Hirose J."/>
        </authorList>
    </citation>
    <scope>NUCLEOTIDE SEQUENCE [LARGE SCALE GENOMIC DNA]</scope>
    <source>
        <strain evidence="3">DSM 10086 / NBRC 110670 / KF707</strain>
    </source>
</reference>
<dbReference type="KEGG" id="pfuw:KF707C_30410"/>
<organism evidence="2 3">
    <name type="scientific">Metapseudomonas furukawaii</name>
    <name type="common">Pseudomonas furukawaii</name>
    <dbReference type="NCBI Taxonomy" id="1149133"/>
    <lineage>
        <taxon>Bacteria</taxon>
        <taxon>Pseudomonadati</taxon>
        <taxon>Pseudomonadota</taxon>
        <taxon>Gammaproteobacteria</taxon>
        <taxon>Pseudomonadales</taxon>
        <taxon>Pseudomonadaceae</taxon>
        <taxon>Metapseudomonas</taxon>
    </lineage>
</organism>
<evidence type="ECO:0000313" key="2">
    <source>
        <dbReference type="EMBL" id="BAU74729.1"/>
    </source>
</evidence>